<dbReference type="EMBL" id="PNBA02000014">
    <property type="protein sequence ID" value="KAG6400388.1"/>
    <property type="molecule type" value="Genomic_DNA"/>
</dbReference>
<dbReference type="PROSITE" id="PS00059">
    <property type="entry name" value="ADH_ZINC"/>
    <property type="match status" value="1"/>
</dbReference>
<feature type="domain" description="Enoyl reductase (ER)" evidence="6">
    <location>
        <begin position="11"/>
        <end position="344"/>
    </location>
</feature>
<dbReference type="Pfam" id="PF08240">
    <property type="entry name" value="ADH_N"/>
    <property type="match status" value="1"/>
</dbReference>
<gene>
    <name evidence="7" type="ORF">SASPL_137217</name>
</gene>
<dbReference type="OrthoDB" id="1879366at2759"/>
<dbReference type="FunFam" id="3.40.50.720:FF:000022">
    <property type="entry name" value="Cinnamyl alcohol dehydrogenase"/>
    <property type="match status" value="1"/>
</dbReference>
<dbReference type="AlphaFoldDB" id="A0A8X8WSH7"/>
<dbReference type="InterPro" id="IPR013154">
    <property type="entry name" value="ADH-like_N"/>
</dbReference>
<dbReference type="InterPro" id="IPR047109">
    <property type="entry name" value="CAD-like"/>
</dbReference>
<dbReference type="Pfam" id="PF00107">
    <property type="entry name" value="ADH_zinc_N"/>
    <property type="match status" value="1"/>
</dbReference>
<dbReference type="GO" id="GO:0008270">
    <property type="term" value="F:zinc ion binding"/>
    <property type="evidence" value="ECO:0007669"/>
    <property type="project" value="InterPro"/>
</dbReference>
<accession>A0A8X8WSH7</accession>
<evidence type="ECO:0000256" key="4">
    <source>
        <dbReference type="ARBA" id="ARBA00023002"/>
    </source>
</evidence>
<evidence type="ECO:0000313" key="8">
    <source>
        <dbReference type="Proteomes" id="UP000298416"/>
    </source>
</evidence>
<dbReference type="Gene3D" id="3.90.180.10">
    <property type="entry name" value="Medium-chain alcohol dehydrogenases, catalytic domain"/>
    <property type="match status" value="1"/>
</dbReference>
<dbReference type="InterPro" id="IPR013149">
    <property type="entry name" value="ADH-like_C"/>
</dbReference>
<dbReference type="InterPro" id="IPR002328">
    <property type="entry name" value="ADH_Zn_CS"/>
</dbReference>
<evidence type="ECO:0000313" key="7">
    <source>
        <dbReference type="EMBL" id="KAG6400388.1"/>
    </source>
</evidence>
<dbReference type="CDD" id="cd05283">
    <property type="entry name" value="CAD1"/>
    <property type="match status" value="1"/>
</dbReference>
<evidence type="ECO:0000259" key="6">
    <source>
        <dbReference type="SMART" id="SM00829"/>
    </source>
</evidence>
<sequence length="354" mass="38707">MVGGLANGWAARDSSGHLSPYSFNLREIHANDILLRVLYCGVDHTDLLQVRGQIGKTSYPLVPGHEIVGEVVEVGVEVKNFKAGDVVGVGGIIGSCGECNLCNSDLEQYCRARILTYNHALGDETITQGGFSSAMIVHHRFAVKIPEKLSPEQAAPLLCAGVTAYSPLKQFMNRKEVVRGGILGLGGVGHLGVMIAKAMGHHVTVISSSDKKREEAMEHLRVDAYLVSSDEAAMAEAVDSLDYILDTVPALHLLDLYISLLKAQGRMLLVGAPPWPLDFIASHLILGKKVMEGSLMGSMKDMEELLNLWAEKELVTMVEVVNAEYVNEAFERMERNDVRYRFVLDVAAWANKLH</sequence>
<reference evidence="7" key="2">
    <citation type="submission" date="2020-08" db="EMBL/GenBank/DDBJ databases">
        <title>Plant Genome Project.</title>
        <authorList>
            <person name="Zhang R.-G."/>
        </authorList>
    </citation>
    <scope>NUCLEOTIDE SEQUENCE</scope>
    <source>
        <strain evidence="7">Huo1</strain>
        <tissue evidence="7">Leaf</tissue>
    </source>
</reference>
<dbReference type="Proteomes" id="UP000298416">
    <property type="component" value="Unassembled WGS sequence"/>
</dbReference>
<evidence type="ECO:0000256" key="2">
    <source>
        <dbReference type="ARBA" id="ARBA00022723"/>
    </source>
</evidence>
<reference evidence="7" key="1">
    <citation type="submission" date="2018-01" db="EMBL/GenBank/DDBJ databases">
        <authorList>
            <person name="Mao J.F."/>
        </authorList>
    </citation>
    <scope>NUCLEOTIDE SEQUENCE</scope>
    <source>
        <strain evidence="7">Huo1</strain>
        <tissue evidence="7">Leaf</tissue>
    </source>
</reference>
<comment type="similarity">
    <text evidence="5">Belongs to the zinc-containing alcohol dehydrogenase family.</text>
</comment>
<evidence type="ECO:0000256" key="5">
    <source>
        <dbReference type="RuleBase" id="RU361277"/>
    </source>
</evidence>
<dbReference type="PANTHER" id="PTHR42683">
    <property type="entry name" value="ALDEHYDE REDUCTASE"/>
    <property type="match status" value="1"/>
</dbReference>
<dbReference type="Gene3D" id="3.40.50.720">
    <property type="entry name" value="NAD(P)-binding Rossmann-like Domain"/>
    <property type="match status" value="1"/>
</dbReference>
<dbReference type="GO" id="GO:0016616">
    <property type="term" value="F:oxidoreductase activity, acting on the CH-OH group of donors, NAD or NADP as acceptor"/>
    <property type="evidence" value="ECO:0007669"/>
    <property type="project" value="InterPro"/>
</dbReference>
<protein>
    <recommendedName>
        <fullName evidence="6">Enoyl reductase (ER) domain-containing protein</fullName>
    </recommendedName>
</protein>
<dbReference type="SUPFAM" id="SSF51735">
    <property type="entry name" value="NAD(P)-binding Rossmann-fold domains"/>
    <property type="match status" value="1"/>
</dbReference>
<dbReference type="InterPro" id="IPR020843">
    <property type="entry name" value="ER"/>
</dbReference>
<keyword evidence="3 5" id="KW-0862">Zinc</keyword>
<keyword evidence="4" id="KW-0560">Oxidoreductase</keyword>
<dbReference type="InterPro" id="IPR036291">
    <property type="entry name" value="NAD(P)-bd_dom_sf"/>
</dbReference>
<comment type="caution">
    <text evidence="7">The sequence shown here is derived from an EMBL/GenBank/DDBJ whole genome shotgun (WGS) entry which is preliminary data.</text>
</comment>
<keyword evidence="2 5" id="KW-0479">Metal-binding</keyword>
<organism evidence="7">
    <name type="scientific">Salvia splendens</name>
    <name type="common">Scarlet sage</name>
    <dbReference type="NCBI Taxonomy" id="180675"/>
    <lineage>
        <taxon>Eukaryota</taxon>
        <taxon>Viridiplantae</taxon>
        <taxon>Streptophyta</taxon>
        <taxon>Embryophyta</taxon>
        <taxon>Tracheophyta</taxon>
        <taxon>Spermatophyta</taxon>
        <taxon>Magnoliopsida</taxon>
        <taxon>eudicotyledons</taxon>
        <taxon>Gunneridae</taxon>
        <taxon>Pentapetalae</taxon>
        <taxon>asterids</taxon>
        <taxon>lamiids</taxon>
        <taxon>Lamiales</taxon>
        <taxon>Lamiaceae</taxon>
        <taxon>Nepetoideae</taxon>
        <taxon>Mentheae</taxon>
        <taxon>Salviinae</taxon>
        <taxon>Salvia</taxon>
        <taxon>Salvia subgen. Calosphace</taxon>
        <taxon>core Calosphace</taxon>
    </lineage>
</organism>
<dbReference type="InterPro" id="IPR011032">
    <property type="entry name" value="GroES-like_sf"/>
</dbReference>
<name>A0A8X8WSH7_SALSN</name>
<keyword evidence="8" id="KW-1185">Reference proteome</keyword>
<dbReference type="SUPFAM" id="SSF50129">
    <property type="entry name" value="GroES-like"/>
    <property type="match status" value="1"/>
</dbReference>
<dbReference type="SMART" id="SM00829">
    <property type="entry name" value="PKS_ER"/>
    <property type="match status" value="1"/>
</dbReference>
<evidence type="ECO:0000256" key="3">
    <source>
        <dbReference type="ARBA" id="ARBA00022833"/>
    </source>
</evidence>
<evidence type="ECO:0000256" key="1">
    <source>
        <dbReference type="ARBA" id="ARBA00001947"/>
    </source>
</evidence>
<proteinExistence type="inferred from homology"/>
<comment type="cofactor">
    <cofactor evidence="1 5">
        <name>Zn(2+)</name>
        <dbReference type="ChEBI" id="CHEBI:29105"/>
    </cofactor>
</comment>